<evidence type="ECO:0000256" key="1">
    <source>
        <dbReference type="SAM" id="MobiDB-lite"/>
    </source>
</evidence>
<proteinExistence type="predicted"/>
<dbReference type="InterPro" id="IPR012334">
    <property type="entry name" value="Pectin_lyas_fold"/>
</dbReference>
<evidence type="ECO:0000256" key="2">
    <source>
        <dbReference type="SAM" id="Phobius"/>
    </source>
</evidence>
<dbReference type="RefSeq" id="WP_284063766.1">
    <property type="nucleotide sequence ID" value="NZ_CP126159.1"/>
</dbReference>
<evidence type="ECO:0008006" key="5">
    <source>
        <dbReference type="Google" id="ProtNLM"/>
    </source>
</evidence>
<gene>
    <name evidence="3" type="ORF">ACFQFD_00880</name>
</gene>
<comment type="caution">
    <text evidence="3">The sequence shown here is derived from an EMBL/GenBank/DDBJ whole genome shotgun (WGS) entry which is preliminary data.</text>
</comment>
<feature type="region of interest" description="Disordered" evidence="1">
    <location>
        <begin position="35"/>
        <end position="75"/>
    </location>
</feature>
<dbReference type="Proteomes" id="UP001596443">
    <property type="component" value="Unassembled WGS sequence"/>
</dbReference>
<dbReference type="Gene3D" id="2.160.20.10">
    <property type="entry name" value="Single-stranded right-handed beta-helix, Pectin lyase-like"/>
    <property type="match status" value="1"/>
</dbReference>
<evidence type="ECO:0000313" key="3">
    <source>
        <dbReference type="EMBL" id="MFC6784588.1"/>
    </source>
</evidence>
<feature type="compositionally biased region" description="Polar residues" evidence="1">
    <location>
        <begin position="50"/>
        <end position="62"/>
    </location>
</feature>
<dbReference type="AlphaFoldDB" id="A0ABD5TAU3"/>
<reference evidence="3 4" key="1">
    <citation type="journal article" date="2019" name="Int. J. Syst. Evol. Microbiol.">
        <title>The Global Catalogue of Microorganisms (GCM) 10K type strain sequencing project: providing services to taxonomists for standard genome sequencing and annotation.</title>
        <authorList>
            <consortium name="The Broad Institute Genomics Platform"/>
            <consortium name="The Broad Institute Genome Sequencing Center for Infectious Disease"/>
            <person name="Wu L."/>
            <person name="Ma J."/>
        </authorList>
    </citation>
    <scope>NUCLEOTIDE SEQUENCE [LARGE SCALE GENOMIC DNA]</scope>
    <source>
        <strain evidence="3 4">SYNS20</strain>
    </source>
</reference>
<feature type="transmembrane region" description="Helical" evidence="2">
    <location>
        <begin position="20"/>
        <end position="40"/>
    </location>
</feature>
<dbReference type="SUPFAM" id="SSF51126">
    <property type="entry name" value="Pectin lyase-like"/>
    <property type="match status" value="1"/>
</dbReference>
<keyword evidence="2" id="KW-1133">Transmembrane helix</keyword>
<keyword evidence="2" id="KW-0812">Transmembrane</keyword>
<evidence type="ECO:0000313" key="4">
    <source>
        <dbReference type="Proteomes" id="UP001596443"/>
    </source>
</evidence>
<sequence length="535" mass="57142">MRQEQREPARSEERMKRRTYLRAAGASALAVGLAGCGGLIPGKDDEGRGTVSQTEGRPSGTTEPGEEDRFPTEGPVEYRGIEFDRVLDAERDFRMDANGNRPIDGDILELMSMDRTLLRVRPGRYKFHDEHRIERAFENIGIVGVGDSHRDVVFWTPETEGRKFLNVREGGSGFLLENVTFDHMDGDGSIGSTLRMHDKLRVHTVEHIGHNPTDNNGAVDNLIAQVLDSDGRGIIEGFVRAGPTNITSHGHLGDDANEGCIYVGGDHAGELLIRDSHIENTGTNAIYASRVPGNVIIENTAFVNNNQASLRIGGEGSVVRDCRFLIDTDNANPDNGGEYINPNAILWETGSFGKTGGRIEGCEFVYRSAPPDAKAAIWADGSAGAFTVSDTSFEIDVPGITAIRADDPEDPRLGATAAKPWGVTLSNVVIDTSEGVDGALIRLTGRPNSVIDGCCLSVSDARGVIKLAGSPESAIQNLNVMYELNIAESADVVNMSGSAGTLLRDINVNDAGCAAGVAEDAGTTTPDASSLPEGR</sequence>
<keyword evidence="2" id="KW-0472">Membrane</keyword>
<dbReference type="GeneID" id="81211302"/>
<dbReference type="EMBL" id="JBHSWX010000001">
    <property type="protein sequence ID" value="MFC6784588.1"/>
    <property type="molecule type" value="Genomic_DNA"/>
</dbReference>
<organism evidence="3 4">
    <name type="scientific">Halobaculum halobium</name>
    <dbReference type="NCBI Taxonomy" id="3032281"/>
    <lineage>
        <taxon>Archaea</taxon>
        <taxon>Methanobacteriati</taxon>
        <taxon>Methanobacteriota</taxon>
        <taxon>Stenosarchaea group</taxon>
        <taxon>Halobacteria</taxon>
        <taxon>Halobacteriales</taxon>
        <taxon>Haloferacaceae</taxon>
        <taxon>Halobaculum</taxon>
    </lineage>
</organism>
<protein>
    <recommendedName>
        <fullName evidence="5">Right handed beta helix region</fullName>
    </recommendedName>
</protein>
<name>A0ABD5TAU3_9EURY</name>
<keyword evidence="4" id="KW-1185">Reference proteome</keyword>
<accession>A0ABD5TAU3</accession>
<dbReference type="InterPro" id="IPR011050">
    <property type="entry name" value="Pectin_lyase_fold/virulence"/>
</dbReference>